<feature type="transmembrane region" description="Helical" evidence="1">
    <location>
        <begin position="183"/>
        <end position="206"/>
    </location>
</feature>
<evidence type="ECO:0000313" key="2">
    <source>
        <dbReference type="EMBL" id="GAA3198722.1"/>
    </source>
</evidence>
<organism evidence="2 3">
    <name type="scientific">Actinocorallia longicatena</name>
    <dbReference type="NCBI Taxonomy" id="111803"/>
    <lineage>
        <taxon>Bacteria</taxon>
        <taxon>Bacillati</taxon>
        <taxon>Actinomycetota</taxon>
        <taxon>Actinomycetes</taxon>
        <taxon>Streptosporangiales</taxon>
        <taxon>Thermomonosporaceae</taxon>
        <taxon>Actinocorallia</taxon>
    </lineage>
</organism>
<name>A0ABP6Q3M8_9ACTN</name>
<keyword evidence="3" id="KW-1185">Reference proteome</keyword>
<dbReference type="EMBL" id="BAAAUV010000002">
    <property type="protein sequence ID" value="GAA3198722.1"/>
    <property type="molecule type" value="Genomic_DNA"/>
</dbReference>
<reference evidence="3" key="1">
    <citation type="journal article" date="2019" name="Int. J. Syst. Evol. Microbiol.">
        <title>The Global Catalogue of Microorganisms (GCM) 10K type strain sequencing project: providing services to taxonomists for standard genome sequencing and annotation.</title>
        <authorList>
            <consortium name="The Broad Institute Genomics Platform"/>
            <consortium name="The Broad Institute Genome Sequencing Center for Infectious Disease"/>
            <person name="Wu L."/>
            <person name="Ma J."/>
        </authorList>
    </citation>
    <scope>NUCLEOTIDE SEQUENCE [LARGE SCALE GENOMIC DNA]</scope>
    <source>
        <strain evidence="3">JCM 9377</strain>
    </source>
</reference>
<dbReference type="RefSeq" id="WP_344822745.1">
    <property type="nucleotide sequence ID" value="NZ_BAAAUV010000002.1"/>
</dbReference>
<dbReference type="Proteomes" id="UP001501237">
    <property type="component" value="Unassembled WGS sequence"/>
</dbReference>
<accession>A0ABP6Q3M8</accession>
<evidence type="ECO:0000313" key="3">
    <source>
        <dbReference type="Proteomes" id="UP001501237"/>
    </source>
</evidence>
<proteinExistence type="predicted"/>
<keyword evidence="1" id="KW-0812">Transmembrane</keyword>
<keyword evidence="1" id="KW-1133">Transmembrane helix</keyword>
<comment type="caution">
    <text evidence="2">The sequence shown here is derived from an EMBL/GenBank/DDBJ whole genome shotgun (WGS) entry which is preliminary data.</text>
</comment>
<evidence type="ECO:0000256" key="1">
    <source>
        <dbReference type="SAM" id="Phobius"/>
    </source>
</evidence>
<gene>
    <name evidence="2" type="ORF">GCM10010468_10640</name>
</gene>
<keyword evidence="1" id="KW-0472">Membrane</keyword>
<protein>
    <submittedName>
        <fullName evidence="2">Uncharacterized protein</fullName>
    </submittedName>
</protein>
<sequence length="226" mass="23286">MKKALGIVVAVVLLAAGGAGLVAGRLQAGEGGWFATPSARFATPTSGFKTDEIDVGDAEARTANPSIDVGELARLRIRVAAEDPEAPVFVGIGPKGKVEAYLNGAGYEEFERARLDPFGAVFRPVQGDAPKDPRAEGFWAASSAGAGERVVEWDESGGAWSLVVLRLDGRPGLSVTASMGLRFGFLVPAGAAGVAAGVLLLVFVLWPRRRAGAPGERTEFVSGGPA</sequence>